<accession>A0A2N1PRV4</accession>
<comment type="caution">
    <text evidence="2">The sequence shown here is derived from an EMBL/GenBank/DDBJ whole genome shotgun (WGS) entry which is preliminary data.</text>
</comment>
<dbReference type="InterPro" id="IPR030949">
    <property type="entry name" value="ECF_S_folate_fam"/>
</dbReference>
<organism evidence="2 3">
    <name type="scientific">Candidatus Wallbacteria bacterium HGW-Wallbacteria-1</name>
    <dbReference type="NCBI Taxonomy" id="2013854"/>
    <lineage>
        <taxon>Bacteria</taxon>
        <taxon>Candidatus Walliibacteriota</taxon>
    </lineage>
</organism>
<name>A0A2N1PRV4_9BACT</name>
<keyword evidence="1" id="KW-0812">Transmembrane</keyword>
<dbReference type="InterPro" id="IPR009825">
    <property type="entry name" value="ECF_substrate-spec-like"/>
</dbReference>
<dbReference type="GO" id="GO:0016020">
    <property type="term" value="C:membrane"/>
    <property type="evidence" value="ECO:0007669"/>
    <property type="project" value="InterPro"/>
</dbReference>
<feature type="transmembrane region" description="Helical" evidence="1">
    <location>
        <begin position="137"/>
        <end position="157"/>
    </location>
</feature>
<protein>
    <submittedName>
        <fullName evidence="2">Folate family ECF transporter S component</fullName>
    </submittedName>
</protein>
<gene>
    <name evidence="2" type="ORF">CVV64_04705</name>
</gene>
<evidence type="ECO:0000256" key="1">
    <source>
        <dbReference type="SAM" id="Phobius"/>
    </source>
</evidence>
<feature type="transmembrane region" description="Helical" evidence="1">
    <location>
        <begin position="33"/>
        <end position="53"/>
    </location>
</feature>
<dbReference type="EMBL" id="PGXC01000003">
    <property type="protein sequence ID" value="PKK91073.1"/>
    <property type="molecule type" value="Genomic_DNA"/>
</dbReference>
<sequence>MTINREIIVVSAVRPSETGSSSSPGSGISGSRARAIVFTALMAAMSLILSRFFSLKIPMGGMEALRFGMGGLPLIASGLILGPVHGALTGACADILGMALFPGGPYLPQFTLTAALTGMIPAFLGRNFLNPGKYFHALAIVIVTQVITTCLLVPFFLMQITGFSFAVLGLPRLFALFIEAPFYAFLLCRLFKTSTLVF</sequence>
<dbReference type="AlphaFoldDB" id="A0A2N1PRV4"/>
<feature type="transmembrane region" description="Helical" evidence="1">
    <location>
        <begin position="74"/>
        <end position="100"/>
    </location>
</feature>
<dbReference type="Gene3D" id="1.10.1760.20">
    <property type="match status" value="1"/>
</dbReference>
<evidence type="ECO:0000313" key="2">
    <source>
        <dbReference type="EMBL" id="PKK91073.1"/>
    </source>
</evidence>
<dbReference type="Pfam" id="PF07155">
    <property type="entry name" value="ECF-ribofla_trS"/>
    <property type="match status" value="1"/>
</dbReference>
<dbReference type="Proteomes" id="UP000233256">
    <property type="component" value="Unassembled WGS sequence"/>
</dbReference>
<keyword evidence="1" id="KW-1133">Transmembrane helix</keyword>
<evidence type="ECO:0000313" key="3">
    <source>
        <dbReference type="Proteomes" id="UP000233256"/>
    </source>
</evidence>
<keyword evidence="1" id="KW-0472">Membrane</keyword>
<dbReference type="NCBIfam" id="TIGR04518">
    <property type="entry name" value="ECF_S_folT_fam"/>
    <property type="match status" value="1"/>
</dbReference>
<reference evidence="2 3" key="1">
    <citation type="journal article" date="2017" name="ISME J.">
        <title>Potential for microbial H2 and metal transformations associated with novel bacteria and archaea in deep terrestrial subsurface sediments.</title>
        <authorList>
            <person name="Hernsdorf A.W."/>
            <person name="Amano Y."/>
            <person name="Miyakawa K."/>
            <person name="Ise K."/>
            <person name="Suzuki Y."/>
            <person name="Anantharaman K."/>
            <person name="Probst A."/>
            <person name="Burstein D."/>
            <person name="Thomas B.C."/>
            <person name="Banfield J.F."/>
        </authorList>
    </citation>
    <scope>NUCLEOTIDE SEQUENCE [LARGE SCALE GENOMIC DNA]</scope>
    <source>
        <strain evidence="2">HGW-Wallbacteria-1</strain>
    </source>
</reference>
<feature type="transmembrane region" description="Helical" evidence="1">
    <location>
        <begin position="106"/>
        <end position="125"/>
    </location>
</feature>
<proteinExistence type="predicted"/>
<feature type="transmembrane region" description="Helical" evidence="1">
    <location>
        <begin position="163"/>
        <end position="186"/>
    </location>
</feature>